<name>A0A3D8M9W8_9ALTE</name>
<protein>
    <submittedName>
        <fullName evidence="1">Uncharacterized protein</fullName>
    </submittedName>
</protein>
<dbReference type="RefSeq" id="WP_115592563.1">
    <property type="nucleotide sequence ID" value="NZ_QRHA01000004.1"/>
</dbReference>
<accession>A0A3D8M9W8</accession>
<comment type="caution">
    <text evidence="1">The sequence shown here is derived from an EMBL/GenBank/DDBJ whole genome shotgun (WGS) entry which is preliminary data.</text>
</comment>
<evidence type="ECO:0000313" key="1">
    <source>
        <dbReference type="EMBL" id="RDV26610.1"/>
    </source>
</evidence>
<organism evidence="1 2">
    <name type="scientific">Alteromonas aestuariivivens</name>
    <dbReference type="NCBI Taxonomy" id="1938339"/>
    <lineage>
        <taxon>Bacteria</taxon>
        <taxon>Pseudomonadati</taxon>
        <taxon>Pseudomonadota</taxon>
        <taxon>Gammaproteobacteria</taxon>
        <taxon>Alteromonadales</taxon>
        <taxon>Alteromonadaceae</taxon>
        <taxon>Alteromonas/Salinimonas group</taxon>
        <taxon>Alteromonas</taxon>
    </lineage>
</organism>
<dbReference type="Proteomes" id="UP000256561">
    <property type="component" value="Unassembled WGS sequence"/>
</dbReference>
<sequence length="86" mass="9884">MENLPLQLLKNLHEHYAMLDMYKTLSYQTVQTILSTQAIVGGIGKDMKLARSNTLYEDNINLIVSLEASLLAHQKQTLERVRNREI</sequence>
<gene>
    <name evidence="1" type="ORF">DXV75_06350</name>
</gene>
<reference evidence="2" key="1">
    <citation type="submission" date="2018-08" db="EMBL/GenBank/DDBJ databases">
        <authorList>
            <person name="Zhang J."/>
            <person name="Du Z.-J."/>
        </authorList>
    </citation>
    <scope>NUCLEOTIDE SEQUENCE [LARGE SCALE GENOMIC DNA]</scope>
    <source>
        <strain evidence="2">KCTC 52655</strain>
    </source>
</reference>
<proteinExistence type="predicted"/>
<keyword evidence="2" id="KW-1185">Reference proteome</keyword>
<evidence type="ECO:0000313" key="2">
    <source>
        <dbReference type="Proteomes" id="UP000256561"/>
    </source>
</evidence>
<dbReference type="AlphaFoldDB" id="A0A3D8M9W8"/>
<dbReference type="EMBL" id="QRHA01000004">
    <property type="protein sequence ID" value="RDV26610.1"/>
    <property type="molecule type" value="Genomic_DNA"/>
</dbReference>